<dbReference type="eggNOG" id="COG1622">
    <property type="taxonomic scope" value="Bacteria"/>
</dbReference>
<dbReference type="InterPro" id="IPR002429">
    <property type="entry name" value="CcO_II-like_C"/>
</dbReference>
<feature type="domain" description="Cytochrome oxidase subunit II copper A binding" evidence="9">
    <location>
        <begin position="114"/>
        <end position="226"/>
    </location>
</feature>
<evidence type="ECO:0000256" key="6">
    <source>
        <dbReference type="ARBA" id="ARBA00022989"/>
    </source>
</evidence>
<evidence type="ECO:0000313" key="11">
    <source>
        <dbReference type="Proteomes" id="UP000005713"/>
    </source>
</evidence>
<evidence type="ECO:0000256" key="4">
    <source>
        <dbReference type="ARBA" id="ARBA00022692"/>
    </source>
</evidence>
<sequence>MSVLFVAGLLIASPDRANAADLFSPIGPIMQDQSAHFLRAALIALVAVLPAMILLPIMLFRYRIGGSARYTPDWEFNKWFEAAIWGVPVLVICVLAFWLAQATLKLDPYQPLGDDPLEIDLVGTDFRYLAIYPDQQVAALDEIVIPTGRPVTFRLTTDTVMQSFLPNGFAGQIYAMPGMITKLNLAANREGEGLATQTQFNGYGFANMRVPMRAVSAAQFDAWVDGATGAPLDAESYARLVVKGDSAQEYHPATPELRPLADACLFDRVVARYHQGTAVPPEAQPGSPLYDPAKGALPTGACDTLLANGHFGMSQMNMAQTDTPTDPAGSGQ</sequence>
<dbReference type="InterPro" id="IPR008972">
    <property type="entry name" value="Cupredoxin"/>
</dbReference>
<dbReference type="InterPro" id="IPR036257">
    <property type="entry name" value="Cyt_c_oxidase_su2_TM_sf"/>
</dbReference>
<evidence type="ECO:0000256" key="2">
    <source>
        <dbReference type="ARBA" id="ARBA00007866"/>
    </source>
</evidence>
<dbReference type="GO" id="GO:0005507">
    <property type="term" value="F:copper ion binding"/>
    <property type="evidence" value="ECO:0007669"/>
    <property type="project" value="InterPro"/>
</dbReference>
<dbReference type="InterPro" id="IPR045187">
    <property type="entry name" value="CcO_II"/>
</dbReference>
<dbReference type="PROSITE" id="PS50857">
    <property type="entry name" value="COX2_CUA"/>
    <property type="match status" value="1"/>
</dbReference>
<keyword evidence="4 8" id="KW-0812">Transmembrane</keyword>
<feature type="transmembrane region" description="Helical" evidence="8">
    <location>
        <begin position="79"/>
        <end position="100"/>
    </location>
</feature>
<accession>A3K373</accession>
<keyword evidence="3" id="KW-0813">Transport</keyword>
<organism evidence="10 11">
    <name type="scientific">Sagittula stellata (strain ATCC 700073 / DSM 11524 / E-37)</name>
    <dbReference type="NCBI Taxonomy" id="388399"/>
    <lineage>
        <taxon>Bacteria</taxon>
        <taxon>Pseudomonadati</taxon>
        <taxon>Pseudomonadota</taxon>
        <taxon>Alphaproteobacteria</taxon>
        <taxon>Rhodobacterales</taxon>
        <taxon>Roseobacteraceae</taxon>
        <taxon>Sagittula</taxon>
    </lineage>
</organism>
<dbReference type="GO" id="GO:0016020">
    <property type="term" value="C:membrane"/>
    <property type="evidence" value="ECO:0007669"/>
    <property type="project" value="UniProtKB-SubCell"/>
</dbReference>
<name>A3K373_SAGS3</name>
<evidence type="ECO:0000256" key="7">
    <source>
        <dbReference type="ARBA" id="ARBA00023136"/>
    </source>
</evidence>
<comment type="caution">
    <text evidence="10">The sequence shown here is derived from an EMBL/GenBank/DDBJ whole genome shotgun (WGS) entry which is preliminary data.</text>
</comment>
<dbReference type="Gene3D" id="2.60.40.420">
    <property type="entry name" value="Cupredoxins - blue copper proteins"/>
    <property type="match status" value="1"/>
</dbReference>
<gene>
    <name evidence="10" type="ORF">SSE37_17508</name>
</gene>
<reference evidence="10 11" key="1">
    <citation type="submission" date="2006-06" db="EMBL/GenBank/DDBJ databases">
        <authorList>
            <person name="Moran M.A."/>
            <person name="Ferriera S."/>
            <person name="Johnson J."/>
            <person name="Kravitz S."/>
            <person name="Beeson K."/>
            <person name="Sutton G."/>
            <person name="Rogers Y.-H."/>
            <person name="Friedman R."/>
            <person name="Frazier M."/>
            <person name="Venter J.C."/>
        </authorList>
    </citation>
    <scope>NUCLEOTIDE SEQUENCE [LARGE SCALE GENOMIC DNA]</scope>
    <source>
        <strain evidence="10 11">E-37</strain>
    </source>
</reference>
<protein>
    <submittedName>
        <fullName evidence="10">Cytochrome o ubiquinol oxidase, subunit II</fullName>
    </submittedName>
</protein>
<dbReference type="PANTHER" id="PTHR22888:SF18">
    <property type="entry name" value="CYTOCHROME BO(3) UBIQUINOL OXIDASE SUBUNIT 2"/>
    <property type="match status" value="1"/>
</dbReference>
<evidence type="ECO:0000256" key="3">
    <source>
        <dbReference type="ARBA" id="ARBA00022448"/>
    </source>
</evidence>
<dbReference type="SUPFAM" id="SSF81464">
    <property type="entry name" value="Cytochrome c oxidase subunit II-like, transmembrane region"/>
    <property type="match status" value="1"/>
</dbReference>
<comment type="subcellular location">
    <subcellularLocation>
        <location evidence="1">Membrane</location>
        <topology evidence="1">Multi-pass membrane protein</topology>
    </subcellularLocation>
</comment>
<evidence type="ECO:0000313" key="10">
    <source>
        <dbReference type="EMBL" id="EBA08632.1"/>
    </source>
</evidence>
<proteinExistence type="inferred from homology"/>
<keyword evidence="7 8" id="KW-0472">Membrane</keyword>
<dbReference type="Proteomes" id="UP000005713">
    <property type="component" value="Unassembled WGS sequence"/>
</dbReference>
<evidence type="ECO:0000256" key="1">
    <source>
        <dbReference type="ARBA" id="ARBA00004141"/>
    </source>
</evidence>
<dbReference type="AlphaFoldDB" id="A3K373"/>
<evidence type="ECO:0000259" key="9">
    <source>
        <dbReference type="PROSITE" id="PS50857"/>
    </source>
</evidence>
<evidence type="ECO:0000256" key="8">
    <source>
        <dbReference type="SAM" id="Phobius"/>
    </source>
</evidence>
<keyword evidence="5" id="KW-0249">Electron transport</keyword>
<dbReference type="PANTHER" id="PTHR22888">
    <property type="entry name" value="CYTOCHROME C OXIDASE, SUBUNIT II"/>
    <property type="match status" value="1"/>
</dbReference>
<evidence type="ECO:0000256" key="5">
    <source>
        <dbReference type="ARBA" id="ARBA00022982"/>
    </source>
</evidence>
<feature type="transmembrane region" description="Helical" evidence="8">
    <location>
        <begin position="35"/>
        <end position="59"/>
    </location>
</feature>
<dbReference type="EMBL" id="AAYA01000005">
    <property type="protein sequence ID" value="EBA08632.1"/>
    <property type="molecule type" value="Genomic_DNA"/>
</dbReference>
<comment type="similarity">
    <text evidence="2">Belongs to the cytochrome c oxidase subunit 2 family.</text>
</comment>
<dbReference type="Gene3D" id="1.10.287.90">
    <property type="match status" value="1"/>
</dbReference>
<dbReference type="GO" id="GO:0004129">
    <property type="term" value="F:cytochrome-c oxidase activity"/>
    <property type="evidence" value="ECO:0007669"/>
    <property type="project" value="InterPro"/>
</dbReference>
<dbReference type="SUPFAM" id="SSF49503">
    <property type="entry name" value="Cupredoxins"/>
    <property type="match status" value="1"/>
</dbReference>
<keyword evidence="6 8" id="KW-1133">Transmembrane helix</keyword>
<dbReference type="GO" id="GO:0042773">
    <property type="term" value="P:ATP synthesis coupled electron transport"/>
    <property type="evidence" value="ECO:0007669"/>
    <property type="project" value="TreeGrafter"/>
</dbReference>
<keyword evidence="11" id="KW-1185">Reference proteome</keyword>